<name>A0A1Q6A467_9SPHI</name>
<gene>
    <name evidence="1" type="ORF">RG47T_4276</name>
</gene>
<proteinExistence type="predicted"/>
<comment type="caution">
    <text evidence="1">The sequence shown here is derived from an EMBL/GenBank/DDBJ whole genome shotgun (WGS) entry which is preliminary data.</text>
</comment>
<protein>
    <submittedName>
        <fullName evidence="1">Uncharacterized protein</fullName>
    </submittedName>
</protein>
<reference evidence="1 2" key="1">
    <citation type="submission" date="2016-11" db="EMBL/GenBank/DDBJ databases">
        <title>Whole Genome Sequencing of Mucilaginibacter polytrichastri RG4-7(T) isolated from the moss sample.</title>
        <authorList>
            <person name="Li Y."/>
        </authorList>
    </citation>
    <scope>NUCLEOTIDE SEQUENCE [LARGE SCALE GENOMIC DNA]</scope>
    <source>
        <strain evidence="1 2">RG4-7</strain>
    </source>
</reference>
<dbReference type="Proteomes" id="UP000186720">
    <property type="component" value="Unassembled WGS sequence"/>
</dbReference>
<keyword evidence="2" id="KW-1185">Reference proteome</keyword>
<dbReference type="STRING" id="1302689.RG47T_4276"/>
<dbReference type="EMBL" id="MPPL01000001">
    <property type="protein sequence ID" value="OKS88798.1"/>
    <property type="molecule type" value="Genomic_DNA"/>
</dbReference>
<sequence>MIFYMMVGLLLFSGVISFTVFRHPVKSSAAHPAMQDQQPNNVKSPHPLDAGFARILETGSDLKRTLDLKERVETTLAKGRLTHADSIWLEHALDSLQHLQHKIQH</sequence>
<organism evidence="1 2">
    <name type="scientific">Mucilaginibacter polytrichastri</name>
    <dbReference type="NCBI Taxonomy" id="1302689"/>
    <lineage>
        <taxon>Bacteria</taxon>
        <taxon>Pseudomonadati</taxon>
        <taxon>Bacteroidota</taxon>
        <taxon>Sphingobacteriia</taxon>
        <taxon>Sphingobacteriales</taxon>
        <taxon>Sphingobacteriaceae</taxon>
        <taxon>Mucilaginibacter</taxon>
    </lineage>
</organism>
<evidence type="ECO:0000313" key="1">
    <source>
        <dbReference type="EMBL" id="OKS88798.1"/>
    </source>
</evidence>
<dbReference type="AlphaFoldDB" id="A0A1Q6A467"/>
<evidence type="ECO:0000313" key="2">
    <source>
        <dbReference type="Proteomes" id="UP000186720"/>
    </source>
</evidence>
<accession>A0A1Q6A467</accession>